<sequence>MDKIELQAAIESCRQEMISLSDKYGLSALVVIQTSKHLDHLLNRLEDVERTG</sequence>
<protein>
    <submittedName>
        <fullName evidence="1">Aspartyl-phosphate phosphatase Spo0E family protein</fullName>
    </submittedName>
</protein>
<keyword evidence="2" id="KW-1185">Reference proteome</keyword>
<dbReference type="RefSeq" id="WP_348028320.1">
    <property type="nucleotide sequence ID" value="NZ_CP129113.1"/>
</dbReference>
<name>A0ABY9KVF9_9BACI</name>
<proteinExistence type="predicted"/>
<dbReference type="Proteomes" id="UP001180087">
    <property type="component" value="Chromosome"/>
</dbReference>
<dbReference type="InterPro" id="IPR037208">
    <property type="entry name" value="Spo0E-like_sf"/>
</dbReference>
<evidence type="ECO:0000313" key="1">
    <source>
        <dbReference type="EMBL" id="WLV24864.1"/>
    </source>
</evidence>
<dbReference type="EMBL" id="CP129113">
    <property type="protein sequence ID" value="WLV24864.1"/>
    <property type="molecule type" value="Genomic_DNA"/>
</dbReference>
<dbReference type="Gene3D" id="4.10.280.10">
    <property type="entry name" value="Helix-loop-helix DNA-binding domain"/>
    <property type="match status" value="1"/>
</dbReference>
<reference evidence="1" key="1">
    <citation type="submission" date="2023-06" db="EMBL/GenBank/DDBJ databases">
        <title>A Treasure from Seagulls: Isolation and Description of Aciduricobacillus qingdaonensis gen. nov., sp. nov., a Rare Obligately Uric Acid-utilizing Member in the Family Bacillaceae.</title>
        <authorList>
            <person name="Liu W."/>
            <person name="Wang B."/>
        </authorList>
    </citation>
    <scope>NUCLEOTIDE SEQUENCE</scope>
    <source>
        <strain evidence="1">44XB</strain>
    </source>
</reference>
<organism evidence="1 2">
    <name type="scientific">Aciduricibacillus chroicocephali</name>
    <dbReference type="NCBI Taxonomy" id="3054939"/>
    <lineage>
        <taxon>Bacteria</taxon>
        <taxon>Bacillati</taxon>
        <taxon>Bacillota</taxon>
        <taxon>Bacilli</taxon>
        <taxon>Bacillales</taxon>
        <taxon>Bacillaceae</taxon>
        <taxon>Aciduricibacillus</taxon>
    </lineage>
</organism>
<evidence type="ECO:0000313" key="2">
    <source>
        <dbReference type="Proteomes" id="UP001180087"/>
    </source>
</evidence>
<dbReference type="InterPro" id="IPR018540">
    <property type="entry name" value="Spo0E-like"/>
</dbReference>
<gene>
    <name evidence="1" type="ORF">QR721_01090</name>
</gene>
<dbReference type="InterPro" id="IPR036638">
    <property type="entry name" value="HLH_DNA-bd_sf"/>
</dbReference>
<accession>A0ABY9KVF9</accession>
<dbReference type="SUPFAM" id="SSF140500">
    <property type="entry name" value="BAS1536-like"/>
    <property type="match status" value="1"/>
</dbReference>
<dbReference type="Pfam" id="PF09388">
    <property type="entry name" value="SpoOE-like"/>
    <property type="match status" value="1"/>
</dbReference>